<protein>
    <submittedName>
        <fullName evidence="1">Uncharacterized protein</fullName>
    </submittedName>
</protein>
<name>A0A9P7UVU6_9AGAR</name>
<accession>A0A9P7UVU6</accession>
<comment type="caution">
    <text evidence="1">The sequence shown here is derived from an EMBL/GenBank/DDBJ whole genome shotgun (WGS) entry which is preliminary data.</text>
</comment>
<dbReference type="KEGG" id="more:E1B28_007513"/>
<dbReference type="PANTHER" id="PTHR33604:SF3">
    <property type="entry name" value="OSJNBA0004B13.7 PROTEIN"/>
    <property type="match status" value="1"/>
</dbReference>
<keyword evidence="2" id="KW-1185">Reference proteome</keyword>
<dbReference type="GeneID" id="66076589"/>
<organism evidence="1 2">
    <name type="scientific">Marasmius oreades</name>
    <name type="common">fairy-ring Marasmius</name>
    <dbReference type="NCBI Taxonomy" id="181124"/>
    <lineage>
        <taxon>Eukaryota</taxon>
        <taxon>Fungi</taxon>
        <taxon>Dikarya</taxon>
        <taxon>Basidiomycota</taxon>
        <taxon>Agaricomycotina</taxon>
        <taxon>Agaricomycetes</taxon>
        <taxon>Agaricomycetidae</taxon>
        <taxon>Agaricales</taxon>
        <taxon>Marasmiineae</taxon>
        <taxon>Marasmiaceae</taxon>
        <taxon>Marasmius</taxon>
    </lineage>
</organism>
<dbReference type="EMBL" id="CM032184">
    <property type="protein sequence ID" value="KAG7093874.1"/>
    <property type="molecule type" value="Genomic_DNA"/>
</dbReference>
<sequence length="759" mass="85400">MNHPSLHCCLVTLSILVAFSLLISITLESRRLLLSATQIFSGPPINVNTQVQVASRSENVFSTLSQPTLAVVIPLNSYGLSDLRNALSFFGSPSVRQVLLLCPESISLEVEHSLRDLILSEKSSHHAVYSIIPRRNSDSLVAAVFESLSSSNSDWILVTDERGLEDIDPTSQELLLHPTSLVYPKGPRGIRLSSTEFLCLSPSSSIQTASYLVPPFVMPTNVVRGLGGNPQTWQEFGEIVSKCMFGEFGGLVFPLHDSDTRENQDWCNLNDSGARSSHISNISSNEILVEDIGRDQPVLSERLTNVFITIFSTLEELRLFAPVICSLQSNGTKVHNLLDTRSGLSYDRMRTGSCVLEFKSLMSVDIHSGFDPNSTVLITLAEMDHRIHGATNIHISRKDLPYCSWMASLTEAEWRDWHRPRLTISVITKDRPSSLARLLSSISSGLFFGDSIDMRIHLEQSADYETTQVVKRFSWRHGSLFVHHRIIHGGLLPAVVESWYPHTNDSYGLLLEDDVELSPLFYPWIKMSLLRYRYGESIGKYPNLFGISLYQQKSIELHPDGRRSFNASHIFLENDIPKFSPYFSQIPCSWGAVYFPEHWSEFHDYLAIRFSEITFKLDNIVVPDVRSNRWTKSWKKFFIELVFLRAYVMLYPNFPDYISLSTNHLEVGSHVKLRTKAKQEAFSVPLMQLPVNGKQILQILDLPGGTLPVAPPVLNLTGFLSTIDALTAVGASRRTEMLKCDMDVRSSPPFDARTLLCLS</sequence>
<dbReference type="RefSeq" id="XP_043010344.1">
    <property type="nucleotide sequence ID" value="XM_043152258.1"/>
</dbReference>
<evidence type="ECO:0000313" key="1">
    <source>
        <dbReference type="EMBL" id="KAG7093874.1"/>
    </source>
</evidence>
<dbReference type="Gene3D" id="3.90.550.10">
    <property type="entry name" value="Spore Coat Polysaccharide Biosynthesis Protein SpsA, Chain A"/>
    <property type="match status" value="1"/>
</dbReference>
<dbReference type="PANTHER" id="PTHR33604">
    <property type="entry name" value="OSJNBA0004B13.7 PROTEIN"/>
    <property type="match status" value="1"/>
</dbReference>
<dbReference type="AlphaFoldDB" id="A0A9P7UVU6"/>
<proteinExistence type="predicted"/>
<evidence type="ECO:0000313" key="2">
    <source>
        <dbReference type="Proteomes" id="UP001049176"/>
    </source>
</evidence>
<reference evidence="1" key="1">
    <citation type="journal article" date="2021" name="Genome Biol. Evol.">
        <title>The assembled and annotated genome of the fairy-ring fungus Marasmius oreades.</title>
        <authorList>
            <person name="Hiltunen M."/>
            <person name="Ament-Velasquez S.L."/>
            <person name="Johannesson H."/>
        </authorList>
    </citation>
    <scope>NUCLEOTIDE SEQUENCE</scope>
    <source>
        <strain evidence="1">03SP1</strain>
    </source>
</reference>
<dbReference type="OrthoDB" id="2020070at2759"/>
<dbReference type="SUPFAM" id="SSF53448">
    <property type="entry name" value="Nucleotide-diphospho-sugar transferases"/>
    <property type="match status" value="1"/>
</dbReference>
<dbReference type="Proteomes" id="UP001049176">
    <property type="component" value="Chromosome 4"/>
</dbReference>
<dbReference type="InterPro" id="IPR029044">
    <property type="entry name" value="Nucleotide-diphossugar_trans"/>
</dbReference>
<gene>
    <name evidence="1" type="ORF">E1B28_007513</name>
</gene>